<keyword evidence="4" id="KW-1185">Reference proteome</keyword>
<name>A0A5C4RQY9_9GAMM</name>
<dbReference type="Proteomes" id="UP000305760">
    <property type="component" value="Unassembled WGS sequence"/>
</dbReference>
<dbReference type="Pfam" id="PF14341">
    <property type="entry name" value="PilX_N"/>
    <property type="match status" value="1"/>
</dbReference>
<evidence type="ECO:0000313" key="4">
    <source>
        <dbReference type="Proteomes" id="UP000305760"/>
    </source>
</evidence>
<comment type="caution">
    <text evidence="3">The sequence shown here is derived from an EMBL/GenBank/DDBJ whole genome shotgun (WGS) entry which is preliminary data.</text>
</comment>
<feature type="domain" description="PilX/PilW C-terminal" evidence="1">
    <location>
        <begin position="68"/>
        <end position="162"/>
    </location>
</feature>
<dbReference type="AlphaFoldDB" id="A0A5C4RQY9"/>
<evidence type="ECO:0000313" key="3">
    <source>
        <dbReference type="EMBL" id="TNJ33590.1"/>
    </source>
</evidence>
<dbReference type="InterPro" id="IPR025205">
    <property type="entry name" value="PilX/PilW_C"/>
</dbReference>
<sequence>MLLLVITLLGLAAMRGTVMQERMAGNSVARAEAFQLAEAALREVESDLASAGARPTMPTSGCSAGLCAMPVDGAASAWEATSFWTTAGSGYGTADVQVSPAIVRYVVEDMGDGQAASGECTTGIDVSADECTASGTPVRNYRITVFSQTGNGSEVLLQTTYQLP</sequence>
<feature type="domain" description="Type 4 fimbrial biogenesis protein PilX N-terminal" evidence="2">
    <location>
        <begin position="1"/>
        <end position="42"/>
    </location>
</feature>
<reference evidence="3 4" key="1">
    <citation type="submission" date="2019-03" db="EMBL/GenBank/DDBJ databases">
        <title>Arenimonas daejeonensis sp. nov., isolated from compost.</title>
        <authorList>
            <person name="Jeon C.O."/>
        </authorList>
    </citation>
    <scope>NUCLEOTIDE SEQUENCE [LARGE SCALE GENOMIC DNA]</scope>
    <source>
        <strain evidence="3 4">R29</strain>
    </source>
</reference>
<gene>
    <name evidence="3" type="ORF">E1B00_09585</name>
</gene>
<dbReference type="EMBL" id="SMDR01000002">
    <property type="protein sequence ID" value="TNJ33590.1"/>
    <property type="molecule type" value="Genomic_DNA"/>
</dbReference>
<accession>A0A5C4RQY9</accession>
<organism evidence="3 4">
    <name type="scientific">Arenimonas terrae</name>
    <dbReference type="NCBI Taxonomy" id="2546226"/>
    <lineage>
        <taxon>Bacteria</taxon>
        <taxon>Pseudomonadati</taxon>
        <taxon>Pseudomonadota</taxon>
        <taxon>Gammaproteobacteria</taxon>
        <taxon>Lysobacterales</taxon>
        <taxon>Lysobacteraceae</taxon>
        <taxon>Arenimonas</taxon>
    </lineage>
</organism>
<protein>
    <submittedName>
        <fullName evidence="3">Pilus assembly protein</fullName>
    </submittedName>
</protein>
<proteinExistence type="predicted"/>
<dbReference type="InterPro" id="IPR025746">
    <property type="entry name" value="PilX_N_dom"/>
</dbReference>
<dbReference type="Pfam" id="PF13681">
    <property type="entry name" value="PilX"/>
    <property type="match status" value="1"/>
</dbReference>
<dbReference type="OrthoDB" id="5801860at2"/>
<evidence type="ECO:0000259" key="1">
    <source>
        <dbReference type="Pfam" id="PF13681"/>
    </source>
</evidence>
<evidence type="ECO:0000259" key="2">
    <source>
        <dbReference type="Pfam" id="PF14341"/>
    </source>
</evidence>